<evidence type="ECO:0000256" key="1">
    <source>
        <dbReference type="ARBA" id="ARBA00022729"/>
    </source>
</evidence>
<dbReference type="InterPro" id="IPR052479">
    <property type="entry name" value="GPI-anchor_Adhesion_Reg"/>
</dbReference>
<proteinExistence type="predicted"/>
<dbReference type="Proteomes" id="UP000521943">
    <property type="component" value="Unassembled WGS sequence"/>
</dbReference>
<feature type="compositionally biased region" description="Low complexity" evidence="2">
    <location>
        <begin position="153"/>
        <end position="207"/>
    </location>
</feature>
<keyword evidence="5" id="KW-1185">Reference proteome</keyword>
<comment type="caution">
    <text evidence="4">The sequence shown here is derived from an EMBL/GenBank/DDBJ whole genome shotgun (WGS) entry which is preliminary data.</text>
</comment>
<gene>
    <name evidence="4" type="ORF">DFP72DRAFT_428715</name>
</gene>
<feature type="region of interest" description="Disordered" evidence="2">
    <location>
        <begin position="151"/>
        <end position="212"/>
    </location>
</feature>
<dbReference type="PANTHER" id="PTHR35185">
    <property type="entry name" value="SERINE/THREONINE-RICH PROTEIN ADG2-RELATED"/>
    <property type="match status" value="1"/>
</dbReference>
<dbReference type="AlphaFoldDB" id="A0A8H6HVF0"/>
<evidence type="ECO:0000313" key="5">
    <source>
        <dbReference type="Proteomes" id="UP000521943"/>
    </source>
</evidence>
<evidence type="ECO:0000256" key="2">
    <source>
        <dbReference type="SAM" id="MobiDB-lite"/>
    </source>
</evidence>
<dbReference type="PANTHER" id="PTHR35185:SF1">
    <property type="entry name" value="UPF0619 GPI-ANCHORED MEMBRANE PROTEIN C1322.10"/>
    <property type="match status" value="1"/>
</dbReference>
<protein>
    <recommendedName>
        <fullName evidence="3">Yeast cell wall synthesis Kre9/Knh1-like N-terminal domain-containing protein</fullName>
    </recommendedName>
</protein>
<name>A0A8H6HVF0_9AGAR</name>
<dbReference type="Pfam" id="PF10342">
    <property type="entry name" value="Kre9_KNH"/>
    <property type="match status" value="1"/>
</dbReference>
<sequence length="241" mass="25626">MFVYYRMYKFRWLSTSAVFFHRSRLFPVLVYLLPREILLKMFRKLALLALVTPLVSALTLHIPDNIRTSQPVTITWDTVPGDPYTFTLELTNEEFHDQFALVNNIDPNQGSVTFTVPVVPVRGGYTLEAVNVGNIGDVYSKTGQFSVGETFITGSSSSSSTTRTGTSTTGSTSTTGTGTTSRSTTSSSNTTPPSTSTTTTSQSTVTSPNPAATNLGNGVSSLKLNAGAVLAGVAGAVAFAL</sequence>
<dbReference type="OrthoDB" id="5420143at2759"/>
<feature type="domain" description="Yeast cell wall synthesis Kre9/Knh1-like N-terminal" evidence="3">
    <location>
        <begin position="66"/>
        <end position="147"/>
    </location>
</feature>
<dbReference type="InterPro" id="IPR018466">
    <property type="entry name" value="Kre9/Knh1-like_N"/>
</dbReference>
<keyword evidence="1" id="KW-0732">Signal</keyword>
<evidence type="ECO:0000259" key="3">
    <source>
        <dbReference type="Pfam" id="PF10342"/>
    </source>
</evidence>
<reference evidence="4 5" key="1">
    <citation type="submission" date="2020-07" db="EMBL/GenBank/DDBJ databases">
        <title>Comparative genomics of pyrophilous fungi reveals a link between fire events and developmental genes.</title>
        <authorList>
            <consortium name="DOE Joint Genome Institute"/>
            <person name="Steindorff A.S."/>
            <person name="Carver A."/>
            <person name="Calhoun S."/>
            <person name="Stillman K."/>
            <person name="Liu H."/>
            <person name="Lipzen A."/>
            <person name="Pangilinan J."/>
            <person name="Labutti K."/>
            <person name="Bruns T.D."/>
            <person name="Grigoriev I.V."/>
        </authorList>
    </citation>
    <scope>NUCLEOTIDE SEQUENCE [LARGE SCALE GENOMIC DNA]</scope>
    <source>
        <strain evidence="4 5">CBS 144469</strain>
    </source>
</reference>
<dbReference type="EMBL" id="JACGCI010000040">
    <property type="protein sequence ID" value="KAF6753314.1"/>
    <property type="molecule type" value="Genomic_DNA"/>
</dbReference>
<evidence type="ECO:0000313" key="4">
    <source>
        <dbReference type="EMBL" id="KAF6753314.1"/>
    </source>
</evidence>
<organism evidence="4 5">
    <name type="scientific">Ephemerocybe angulata</name>
    <dbReference type="NCBI Taxonomy" id="980116"/>
    <lineage>
        <taxon>Eukaryota</taxon>
        <taxon>Fungi</taxon>
        <taxon>Dikarya</taxon>
        <taxon>Basidiomycota</taxon>
        <taxon>Agaricomycotina</taxon>
        <taxon>Agaricomycetes</taxon>
        <taxon>Agaricomycetidae</taxon>
        <taxon>Agaricales</taxon>
        <taxon>Agaricineae</taxon>
        <taxon>Psathyrellaceae</taxon>
        <taxon>Ephemerocybe</taxon>
    </lineage>
</organism>
<accession>A0A8H6HVF0</accession>